<proteinExistence type="inferred from homology"/>
<comment type="subunit">
    <text evidence="5">Component of the translation initiation factor 2B (eIF2B) complex which is a heterodecamer of two sets of five different subunits: alpha, beta, gamma, delta and epsilon. Subunits alpha, beta and delta comprise a regulatory subcomplex and subunits epsilon and gamma comprise a catalytic subcomplex. Within the complex, the hexameric regulatory complex resides at the center, with the two heterodimeric catalytic subcomplexes bound on opposite sides.</text>
</comment>
<dbReference type="AlphaFoldDB" id="A0A8S1WY91"/>
<protein>
    <recommendedName>
        <fullName evidence="10">Translation initiation factor eIF-2B subunit delta</fullName>
    </recommendedName>
</protein>
<dbReference type="GO" id="GO:0005829">
    <property type="term" value="C:cytosol"/>
    <property type="evidence" value="ECO:0007669"/>
    <property type="project" value="UniProtKB-SubCell"/>
</dbReference>
<dbReference type="InterPro" id="IPR000649">
    <property type="entry name" value="IF-2B-related"/>
</dbReference>
<feature type="region of interest" description="Disordered" evidence="7">
    <location>
        <begin position="1"/>
        <end position="55"/>
    </location>
</feature>
<dbReference type="Pfam" id="PF01008">
    <property type="entry name" value="IF-2B"/>
    <property type="match status" value="1"/>
</dbReference>
<evidence type="ECO:0000256" key="5">
    <source>
        <dbReference type="ARBA" id="ARBA00046432"/>
    </source>
</evidence>
<comment type="caution">
    <text evidence="8">The sequence shown here is derived from an EMBL/GenBank/DDBJ whole genome shotgun (WGS) entry which is preliminary data.</text>
</comment>
<evidence type="ECO:0000256" key="3">
    <source>
        <dbReference type="ARBA" id="ARBA00022540"/>
    </source>
</evidence>
<evidence type="ECO:0000256" key="1">
    <source>
        <dbReference type="ARBA" id="ARBA00004514"/>
    </source>
</evidence>
<keyword evidence="4" id="KW-0648">Protein biosynthesis</keyword>
<evidence type="ECO:0000256" key="2">
    <source>
        <dbReference type="ARBA" id="ARBA00022490"/>
    </source>
</evidence>
<dbReference type="PANTHER" id="PTHR10233:SF14">
    <property type="entry name" value="TRANSLATION INITIATION FACTOR EIF-2B SUBUNIT DELTA"/>
    <property type="match status" value="1"/>
</dbReference>
<keyword evidence="3" id="KW-0396">Initiation factor</keyword>
<evidence type="ECO:0000313" key="9">
    <source>
        <dbReference type="Proteomes" id="UP000683925"/>
    </source>
</evidence>
<reference evidence="8" key="1">
    <citation type="submission" date="2021-01" db="EMBL/GenBank/DDBJ databases">
        <authorList>
            <consortium name="Genoscope - CEA"/>
            <person name="William W."/>
        </authorList>
    </citation>
    <scope>NUCLEOTIDE SEQUENCE</scope>
</reference>
<name>A0A8S1WY91_PAROT</name>
<evidence type="ECO:0008006" key="10">
    <source>
        <dbReference type="Google" id="ProtNLM"/>
    </source>
</evidence>
<accession>A0A8S1WY91</accession>
<dbReference type="OMA" id="YAEGIIC"/>
<dbReference type="Proteomes" id="UP000683925">
    <property type="component" value="Unassembled WGS sequence"/>
</dbReference>
<sequence length="442" mass="51013">MSEKQNQQNPKKGEPWKPKEKFDKKANKEKQKQEQEQTEAKQESNKTVQQQQQQQQQQTNLQPIVQQAIQQQQTINDKQIVQTEPSKEQNKRKDFLSHLPIFQDYTSVSIKTVKQIDPLTLHHSFIELCIQYQNGQCIGSTHRCVEFLNALKQFIKDYKLSKQSTYFAMAFLDELKKIFNLMKNFRTVNEGMSTSYLFIRECLMILRDTKLDENESKIWLCNQIDQFIQSKIISASELIVKNATQLIQEGTTILVYARSYLIENFIINYFKQGKQLTIFVVDNPQFGEGSQLVNRLQQQGISCYQILLSHVSYILSKVDKILVGASSMLCNGALVSRVGTALLACLASTHKIPFLVFCESYKFSEKSQIDSLSWNEIAQLEQGNENQQYTSLSLRYDITQSNYINMIVTEVGLIPATSVKAVIGEFKKYNYVDAIEVPRKEQ</sequence>
<feature type="compositionally biased region" description="Basic and acidic residues" evidence="7">
    <location>
        <begin position="11"/>
        <end position="44"/>
    </location>
</feature>
<keyword evidence="2" id="KW-0963">Cytoplasm</keyword>
<dbReference type="EMBL" id="CAJJDP010000104">
    <property type="protein sequence ID" value="CAD8193520.1"/>
    <property type="molecule type" value="Genomic_DNA"/>
</dbReference>
<dbReference type="GO" id="GO:0003743">
    <property type="term" value="F:translation initiation factor activity"/>
    <property type="evidence" value="ECO:0007669"/>
    <property type="project" value="UniProtKB-KW"/>
</dbReference>
<evidence type="ECO:0000256" key="4">
    <source>
        <dbReference type="ARBA" id="ARBA00022917"/>
    </source>
</evidence>
<evidence type="ECO:0000256" key="6">
    <source>
        <dbReference type="RuleBase" id="RU003814"/>
    </source>
</evidence>
<gene>
    <name evidence="8" type="ORF">POCTA_138.1.T1040187</name>
</gene>
<evidence type="ECO:0000313" key="8">
    <source>
        <dbReference type="EMBL" id="CAD8193520.1"/>
    </source>
</evidence>
<organism evidence="8 9">
    <name type="scientific">Paramecium octaurelia</name>
    <dbReference type="NCBI Taxonomy" id="43137"/>
    <lineage>
        <taxon>Eukaryota</taxon>
        <taxon>Sar</taxon>
        <taxon>Alveolata</taxon>
        <taxon>Ciliophora</taxon>
        <taxon>Intramacronucleata</taxon>
        <taxon>Oligohymenophorea</taxon>
        <taxon>Peniculida</taxon>
        <taxon>Parameciidae</taxon>
        <taxon>Paramecium</taxon>
    </lineage>
</organism>
<keyword evidence="9" id="KW-1185">Reference proteome</keyword>
<dbReference type="PANTHER" id="PTHR10233">
    <property type="entry name" value="TRANSLATION INITIATION FACTOR EIF-2B"/>
    <property type="match status" value="1"/>
</dbReference>
<comment type="subcellular location">
    <subcellularLocation>
        <location evidence="1">Cytoplasm</location>
        <location evidence="1">Cytosol</location>
    </subcellularLocation>
</comment>
<evidence type="ECO:0000256" key="7">
    <source>
        <dbReference type="SAM" id="MobiDB-lite"/>
    </source>
</evidence>
<dbReference type="OrthoDB" id="10254737at2759"/>
<comment type="similarity">
    <text evidence="6">Belongs to the eIF-2B alpha/beta/delta subunits family.</text>
</comment>